<reference evidence="3 4" key="1">
    <citation type="journal article" date="2015" name="Genome Announc.">
        <title>Expanding the biotechnology potential of lactobacilli through comparative genomics of 213 strains and associated genera.</title>
        <authorList>
            <person name="Sun Z."/>
            <person name="Harris H.M."/>
            <person name="McCann A."/>
            <person name="Guo C."/>
            <person name="Argimon S."/>
            <person name="Zhang W."/>
            <person name="Yang X."/>
            <person name="Jeffery I.B."/>
            <person name="Cooney J.C."/>
            <person name="Kagawa T.F."/>
            <person name="Liu W."/>
            <person name="Song Y."/>
            <person name="Salvetti E."/>
            <person name="Wrobel A."/>
            <person name="Rasinkangas P."/>
            <person name="Parkhill J."/>
            <person name="Rea M.C."/>
            <person name="O'Sullivan O."/>
            <person name="Ritari J."/>
            <person name="Douillard F.P."/>
            <person name="Paul Ross R."/>
            <person name="Yang R."/>
            <person name="Briner A.E."/>
            <person name="Felis G.E."/>
            <person name="de Vos W.M."/>
            <person name="Barrangou R."/>
            <person name="Klaenhammer T.R."/>
            <person name="Caufield P.W."/>
            <person name="Cui Y."/>
            <person name="Zhang H."/>
            <person name="O'Toole P.W."/>
        </authorList>
    </citation>
    <scope>NUCLEOTIDE SEQUENCE [LARGE SCALE GENOMIC DNA]</scope>
    <source>
        <strain evidence="3 4">DSM 19117</strain>
    </source>
</reference>
<dbReference type="InterPro" id="IPR011146">
    <property type="entry name" value="HIT-like"/>
</dbReference>
<proteinExistence type="predicted"/>
<dbReference type="STRING" id="1423773.FD30_GL000646"/>
<organism evidence="3 4">
    <name type="scientific">Levilactobacillus namurensis DSM 19117</name>
    <dbReference type="NCBI Taxonomy" id="1423773"/>
    <lineage>
        <taxon>Bacteria</taxon>
        <taxon>Bacillati</taxon>
        <taxon>Bacillota</taxon>
        <taxon>Bacilli</taxon>
        <taxon>Lactobacillales</taxon>
        <taxon>Lactobacillaceae</taxon>
        <taxon>Levilactobacillus</taxon>
    </lineage>
</organism>
<comment type="caution">
    <text evidence="1">Lacks conserved residue(s) required for the propagation of feature annotation.</text>
</comment>
<evidence type="ECO:0000313" key="4">
    <source>
        <dbReference type="Proteomes" id="UP000051162"/>
    </source>
</evidence>
<dbReference type="RefSeq" id="WP_056943775.1">
    <property type="nucleotide sequence ID" value="NZ_AZDT01000011.1"/>
</dbReference>
<dbReference type="InterPro" id="IPR036265">
    <property type="entry name" value="HIT-like_sf"/>
</dbReference>
<dbReference type="Proteomes" id="UP000051162">
    <property type="component" value="Unassembled WGS sequence"/>
</dbReference>
<feature type="domain" description="HIT" evidence="2">
    <location>
        <begin position="14"/>
        <end position="116"/>
    </location>
</feature>
<evidence type="ECO:0000313" key="3">
    <source>
        <dbReference type="EMBL" id="KRK77021.1"/>
    </source>
</evidence>
<evidence type="ECO:0000256" key="1">
    <source>
        <dbReference type="PROSITE-ProRule" id="PRU00464"/>
    </source>
</evidence>
<dbReference type="SUPFAM" id="SSF54197">
    <property type="entry name" value="HIT-like"/>
    <property type="match status" value="1"/>
</dbReference>
<dbReference type="EMBL" id="AZDT01000011">
    <property type="protein sequence ID" value="KRK77021.1"/>
    <property type="molecule type" value="Genomic_DNA"/>
</dbReference>
<keyword evidence="4" id="KW-1185">Reference proteome</keyword>
<comment type="caution">
    <text evidence="3">The sequence shown here is derived from an EMBL/GenBank/DDBJ whole genome shotgun (WGS) entry which is preliminary data.</text>
</comment>
<evidence type="ECO:0000259" key="2">
    <source>
        <dbReference type="PROSITE" id="PS51084"/>
    </source>
</evidence>
<dbReference type="PROSITE" id="PS51084">
    <property type="entry name" value="HIT_2"/>
    <property type="match status" value="1"/>
</dbReference>
<dbReference type="Gene3D" id="3.30.428.10">
    <property type="entry name" value="HIT-like"/>
    <property type="match status" value="1"/>
</dbReference>
<dbReference type="AlphaFoldDB" id="A0A0R1K0U4"/>
<dbReference type="PATRIC" id="fig|1423773.3.peg.660"/>
<dbReference type="OrthoDB" id="9784774at2"/>
<gene>
    <name evidence="3" type="ORF">FD30_GL000646</name>
</gene>
<accession>A0A0R1K0U4</accession>
<sequence length="157" mass="17928">MPKERATPFWQTHRIESALAGTNPMVLTALPGGFVALGDVQFLPGYCVLLPKRQVGSLNELSWSERADFLTSMAYVGDALLAVCHPQRINYDILGNTDEFLHAHIFPRYAWEPPERQKMPVWQYPAENWHDPETAYQPAKHAALRQQLKCYLDQHLA</sequence>
<protein>
    <submittedName>
        <fullName evidence="3">Histidine triad (HIT) protein</fullName>
    </submittedName>
</protein>
<dbReference type="GeneID" id="84782452"/>
<name>A0A0R1K0U4_9LACO</name>
<dbReference type="GO" id="GO:0003824">
    <property type="term" value="F:catalytic activity"/>
    <property type="evidence" value="ECO:0007669"/>
    <property type="project" value="InterPro"/>
</dbReference>